<dbReference type="Pfam" id="PF20622">
    <property type="entry name" value="Big_15"/>
    <property type="match status" value="5"/>
</dbReference>
<dbReference type="AlphaFoldDB" id="A0A841ZQ88"/>
<evidence type="ECO:0000313" key="3">
    <source>
        <dbReference type="EMBL" id="MBC1521345.1"/>
    </source>
</evidence>
<dbReference type="InterPro" id="IPR041498">
    <property type="entry name" value="Big_6"/>
</dbReference>
<evidence type="ECO:0000313" key="4">
    <source>
        <dbReference type="Proteomes" id="UP000559885"/>
    </source>
</evidence>
<feature type="domain" description="Bacterial Ig" evidence="1">
    <location>
        <begin position="384"/>
        <end position="461"/>
    </location>
</feature>
<dbReference type="InterPro" id="IPR013783">
    <property type="entry name" value="Ig-like_fold"/>
</dbReference>
<feature type="domain" description="Bacterial Ig" evidence="2">
    <location>
        <begin position="811"/>
        <end position="889"/>
    </location>
</feature>
<dbReference type="Gene3D" id="2.60.40.10">
    <property type="entry name" value="Immunoglobulins"/>
    <property type="match status" value="2"/>
</dbReference>
<feature type="domain" description="Bacterial Ig" evidence="2">
    <location>
        <begin position="469"/>
        <end position="549"/>
    </location>
</feature>
<feature type="domain" description="Bacterial Ig" evidence="2">
    <location>
        <begin position="639"/>
        <end position="719"/>
    </location>
</feature>
<evidence type="ECO:0008006" key="5">
    <source>
        <dbReference type="Google" id="ProtNLM"/>
    </source>
</evidence>
<accession>A0A841ZQ88</accession>
<name>A0A841ZQ88_9LIST</name>
<evidence type="ECO:0000259" key="2">
    <source>
        <dbReference type="Pfam" id="PF20622"/>
    </source>
</evidence>
<organism evidence="3 4">
    <name type="scientific">Listeria aquatica</name>
    <dbReference type="NCBI Taxonomy" id="1494960"/>
    <lineage>
        <taxon>Bacteria</taxon>
        <taxon>Bacillati</taxon>
        <taxon>Bacillota</taxon>
        <taxon>Bacilli</taxon>
        <taxon>Bacillales</taxon>
        <taxon>Listeriaceae</taxon>
        <taxon>Listeria</taxon>
    </lineage>
</organism>
<protein>
    <recommendedName>
        <fullName evidence="5">Bacterial Ig domain-containing protein</fullName>
    </recommendedName>
</protein>
<proteinExistence type="predicted"/>
<sequence length="891" mass="94987">MREKFKKGIAVFVVSNVLVSSVLLEIPKIGSASETRHSETRAVTVTPENQLKDPQVTKGINKFNSWDTYYHGALNPNMSTDGKGAFIVGDGITVSSLADGVHFWIKNSKKAWITQKVHVLKGETYTLSFDSLNKDSEWNILGSGVPAAIYQVGTSFAPSDFITESGTGKRHVIKYKAIKTEDVNVSVGSERAAGIGASGLDIRNISFINADTTAPEVPAVNPVYTDENIVSGTGEANTKIIVTTEKGENFEGNTDDYGKFSLILTSKQIAGRKLTVVNKDIAGNVSDPVSVEVRQGELVAPIIGRVTNNTTKIVGLADLAVSVNIKVIKANSTEIPYSGATDESGNFSINIPKPDYGDKVQVYTTAIGKVSPITELKVEDVLLPETPVVDEVDTETTQITGKGTPGNKVKVTLPNLTELTTDVKSNGEFAIEVPKQLKDANIIVQQVKPSGLHSEKVNIKVTPAVPVIGTITANTYTSGGTTITGTYTGDVTKARLTVNGKVVSWGGSFANNRFSYFVGAGKIKAGDVVKIAGFSNKDKLLDEKTVTVITNIRGTITPKSYTLGNVLVEGDYTGEVAKARLSVNNQVISWGGSFNANKFSYYVGSGKIKAGDVVKIAAYSKDDELLDEKQVVVDSGLEGSITPDPYQIGSSSITGKYTGTPYTAKLSINGRLVSSGGTFANGSFSYYVSPTKIKAGDTVKLSLYNQVNGVIDEQIVAIAGDTNGTITPADYTLGELSIKGTYSGDVALARVYINDVAQSFGGDFRNGTFTYYVGNKIKYGDQVKIVGYDKNGKVLDSGKAIVVNNPDMERNVTLNAYKLGQKTITGTYTGDIAKARVYINGVAQAWGGTFSSGAFSYYIGNKIKAGDVVKLSFFNKFDSPVVENQSLTVTP</sequence>
<dbReference type="RefSeq" id="WP_185373201.1">
    <property type="nucleotide sequence ID" value="NZ_JAARRM010000002.1"/>
</dbReference>
<dbReference type="InterPro" id="IPR046746">
    <property type="entry name" value="Big_15"/>
</dbReference>
<dbReference type="Proteomes" id="UP000559885">
    <property type="component" value="Unassembled WGS sequence"/>
</dbReference>
<gene>
    <name evidence="3" type="ORF">HB912_06770</name>
</gene>
<comment type="caution">
    <text evidence="3">The sequence shown here is derived from an EMBL/GenBank/DDBJ whole genome shotgun (WGS) entry which is preliminary data.</text>
</comment>
<reference evidence="3 4" key="1">
    <citation type="submission" date="2020-03" db="EMBL/GenBank/DDBJ databases">
        <title>Soil Listeria distribution.</title>
        <authorList>
            <person name="Liao J."/>
            <person name="Wiedmann M."/>
        </authorList>
    </citation>
    <scope>NUCLEOTIDE SEQUENCE [LARGE SCALE GENOMIC DNA]</scope>
    <source>
        <strain evidence="3 4">FSL L7-1507</strain>
    </source>
</reference>
<feature type="domain" description="Bacterial Ig" evidence="2">
    <location>
        <begin position="554"/>
        <end position="634"/>
    </location>
</feature>
<evidence type="ECO:0000259" key="1">
    <source>
        <dbReference type="Pfam" id="PF17936"/>
    </source>
</evidence>
<feature type="domain" description="Bacterial Ig" evidence="1">
    <location>
        <begin position="214"/>
        <end position="293"/>
    </location>
</feature>
<feature type="domain" description="Bacterial Ig" evidence="2">
    <location>
        <begin position="724"/>
        <end position="804"/>
    </location>
</feature>
<dbReference type="EMBL" id="JAARRM010000002">
    <property type="protein sequence ID" value="MBC1521345.1"/>
    <property type="molecule type" value="Genomic_DNA"/>
</dbReference>
<dbReference type="Pfam" id="PF17936">
    <property type="entry name" value="Big_6"/>
    <property type="match status" value="2"/>
</dbReference>